<keyword evidence="6" id="KW-1133">Transmembrane helix</keyword>
<organism evidence="11 12">
    <name type="scientific">Pseudocohnilembus persalinus</name>
    <name type="common">Ciliate</name>
    <dbReference type="NCBI Taxonomy" id="266149"/>
    <lineage>
        <taxon>Eukaryota</taxon>
        <taxon>Sar</taxon>
        <taxon>Alveolata</taxon>
        <taxon>Ciliophora</taxon>
        <taxon>Intramacronucleata</taxon>
        <taxon>Oligohymenophorea</taxon>
        <taxon>Scuticociliatia</taxon>
        <taxon>Philasterida</taxon>
        <taxon>Pseudocohnilembidae</taxon>
        <taxon>Pseudocohnilembus</taxon>
    </lineage>
</organism>
<accession>A0A0V0R9Q9</accession>
<feature type="repeat" description="Solcar" evidence="9">
    <location>
        <begin position="26"/>
        <end position="110"/>
    </location>
</feature>
<dbReference type="OMA" id="GWGCTFP"/>
<name>A0A0V0R9Q9_PSEPJ</name>
<dbReference type="PANTHER" id="PTHR45624">
    <property type="entry name" value="MITOCHONDRIAL BASIC AMINO ACIDS TRANSPORTER-RELATED"/>
    <property type="match status" value="1"/>
</dbReference>
<evidence type="ECO:0000256" key="9">
    <source>
        <dbReference type="PROSITE-ProRule" id="PRU00282"/>
    </source>
</evidence>
<keyword evidence="5" id="KW-0677">Repeat</keyword>
<evidence type="ECO:0000256" key="8">
    <source>
        <dbReference type="ARBA" id="ARBA00023136"/>
    </source>
</evidence>
<dbReference type="GO" id="GO:0022857">
    <property type="term" value="F:transmembrane transporter activity"/>
    <property type="evidence" value="ECO:0007669"/>
    <property type="project" value="TreeGrafter"/>
</dbReference>
<evidence type="ECO:0000256" key="10">
    <source>
        <dbReference type="RuleBase" id="RU000488"/>
    </source>
</evidence>
<dbReference type="SUPFAM" id="SSF103506">
    <property type="entry name" value="Mitochondrial carrier"/>
    <property type="match status" value="1"/>
</dbReference>
<evidence type="ECO:0000256" key="5">
    <source>
        <dbReference type="ARBA" id="ARBA00022737"/>
    </source>
</evidence>
<feature type="repeat" description="Solcar" evidence="9">
    <location>
        <begin position="246"/>
        <end position="333"/>
    </location>
</feature>
<dbReference type="PRINTS" id="PR00926">
    <property type="entry name" value="MITOCARRIER"/>
</dbReference>
<evidence type="ECO:0000256" key="7">
    <source>
        <dbReference type="ARBA" id="ARBA00023128"/>
    </source>
</evidence>
<reference evidence="11 12" key="1">
    <citation type="journal article" date="2015" name="Sci. Rep.">
        <title>Genome of the facultative scuticociliatosis pathogen Pseudocohnilembus persalinus provides insight into its virulence through horizontal gene transfer.</title>
        <authorList>
            <person name="Xiong J."/>
            <person name="Wang G."/>
            <person name="Cheng J."/>
            <person name="Tian M."/>
            <person name="Pan X."/>
            <person name="Warren A."/>
            <person name="Jiang C."/>
            <person name="Yuan D."/>
            <person name="Miao W."/>
        </authorList>
    </citation>
    <scope>NUCLEOTIDE SEQUENCE [LARGE SCALE GENOMIC DNA]</scope>
    <source>
        <strain evidence="11">36N120E</strain>
    </source>
</reference>
<dbReference type="GO" id="GO:0031966">
    <property type="term" value="C:mitochondrial membrane"/>
    <property type="evidence" value="ECO:0007669"/>
    <property type="project" value="UniProtKB-SubCell"/>
</dbReference>
<evidence type="ECO:0000256" key="3">
    <source>
        <dbReference type="ARBA" id="ARBA00022448"/>
    </source>
</evidence>
<dbReference type="EMBL" id="LDAU01000003">
    <property type="protein sequence ID" value="KRX11212.1"/>
    <property type="molecule type" value="Genomic_DNA"/>
</dbReference>
<keyword evidence="3 10" id="KW-0813">Transport</keyword>
<comment type="caution">
    <text evidence="11">The sequence shown here is derived from an EMBL/GenBank/DDBJ whole genome shotgun (WGS) entry which is preliminary data.</text>
</comment>
<dbReference type="InterPro" id="IPR002067">
    <property type="entry name" value="MCP"/>
</dbReference>
<keyword evidence="4 9" id="KW-0812">Transmembrane</keyword>
<dbReference type="Pfam" id="PF00153">
    <property type="entry name" value="Mito_carr"/>
    <property type="match status" value="3"/>
</dbReference>
<proteinExistence type="inferred from homology"/>
<keyword evidence="7" id="KW-0496">Mitochondrion</keyword>
<dbReference type="InterPro" id="IPR050567">
    <property type="entry name" value="Mitochondrial_Carrier"/>
</dbReference>
<evidence type="ECO:0000256" key="1">
    <source>
        <dbReference type="ARBA" id="ARBA00004225"/>
    </source>
</evidence>
<dbReference type="OrthoDB" id="44467at2759"/>
<evidence type="ECO:0000256" key="6">
    <source>
        <dbReference type="ARBA" id="ARBA00022989"/>
    </source>
</evidence>
<dbReference type="PANTHER" id="PTHR45624:SF10">
    <property type="entry name" value="SLC (SOLUTE CARRIER) HOMOLOG"/>
    <property type="match status" value="1"/>
</dbReference>
<dbReference type="InterPro" id="IPR023395">
    <property type="entry name" value="MCP_dom_sf"/>
</dbReference>
<comment type="similarity">
    <text evidence="2 10">Belongs to the mitochondrial carrier (TC 2.A.29) family.</text>
</comment>
<comment type="subcellular location">
    <subcellularLocation>
        <location evidence="1">Mitochondrion membrane</location>
        <topology evidence="1">Multi-pass membrane protein</topology>
    </subcellularLocation>
</comment>
<dbReference type="Proteomes" id="UP000054937">
    <property type="component" value="Unassembled WGS sequence"/>
</dbReference>
<dbReference type="PROSITE" id="PS50920">
    <property type="entry name" value="SOLCAR"/>
    <property type="match status" value="3"/>
</dbReference>
<sequence>MSSVIEFQIPETFQTQQIQEQKSVSEVFLVELFGGTIGGIVSVIVGHPLDTIRVRIQTSTSKNNGMIKQLNKAIKYEGFLSLYRGLASPIVGVPFFNAINFGTFGMFKHLLNIEEQQVAQNYQDQLKIINKGLEKDQIKKIFISGLLSGLVQSFICSPIEYFKLVMQMDTIDRHNKQSRHSINLKQGSWGVAKFIYYNQGFIGLFRGLLPTIMRDTPSFGAYFVAYEYAKNQFEQKFANKNNINEISFFSSLFGGAVAGVAAWSSTYPFDVIKTRIQMDYEGRKYTGMINCFAKSLKQEKNISFLFKGYKETIIRAIPVNAILFLGYETAIKSLNYFRSNFKY</sequence>
<feature type="repeat" description="Solcar" evidence="9">
    <location>
        <begin position="136"/>
        <end position="232"/>
    </location>
</feature>
<evidence type="ECO:0000256" key="4">
    <source>
        <dbReference type="ARBA" id="ARBA00022692"/>
    </source>
</evidence>
<dbReference type="AlphaFoldDB" id="A0A0V0R9Q9"/>
<dbReference type="Gene3D" id="1.50.40.10">
    <property type="entry name" value="Mitochondrial carrier domain"/>
    <property type="match status" value="2"/>
</dbReference>
<protein>
    <submittedName>
        <fullName evidence="11">Mitochondrial carrier domain</fullName>
    </submittedName>
</protein>
<keyword evidence="12" id="KW-1185">Reference proteome</keyword>
<keyword evidence="8 9" id="KW-0472">Membrane</keyword>
<gene>
    <name evidence="11" type="ORF">PPERSA_07737</name>
</gene>
<dbReference type="InterPro" id="IPR018108">
    <property type="entry name" value="MCP_transmembrane"/>
</dbReference>
<evidence type="ECO:0000256" key="2">
    <source>
        <dbReference type="ARBA" id="ARBA00006375"/>
    </source>
</evidence>
<evidence type="ECO:0000313" key="12">
    <source>
        <dbReference type="Proteomes" id="UP000054937"/>
    </source>
</evidence>
<evidence type="ECO:0000313" key="11">
    <source>
        <dbReference type="EMBL" id="KRX11212.1"/>
    </source>
</evidence>
<dbReference type="InParanoid" id="A0A0V0R9Q9"/>